<proteinExistence type="predicted"/>
<dbReference type="InterPro" id="IPR045465">
    <property type="entry name" value="Trans_reg_dom"/>
</dbReference>
<dbReference type="OrthoDB" id="8654520at2"/>
<dbReference type="Proteomes" id="UP000184774">
    <property type="component" value="Unassembled WGS sequence"/>
</dbReference>
<accession>A0A1N6M373</accession>
<dbReference type="EMBL" id="FSSB01000010">
    <property type="protein sequence ID" value="SIO93817.1"/>
    <property type="molecule type" value="Genomic_DNA"/>
</dbReference>
<evidence type="ECO:0000313" key="3">
    <source>
        <dbReference type="EMBL" id="SIO93817.1"/>
    </source>
</evidence>
<evidence type="ECO:0000259" key="2">
    <source>
        <dbReference type="Pfam" id="PF20109"/>
    </source>
</evidence>
<dbReference type="AlphaFoldDB" id="A0A1N6M373"/>
<dbReference type="RefSeq" id="WP_074372389.1">
    <property type="nucleotide sequence ID" value="NZ_AP024907.1"/>
</dbReference>
<dbReference type="InterPro" id="IPR018754">
    <property type="entry name" value="RovC-like_DNA-bd"/>
</dbReference>
<name>A0A1N6M373_9VIBR</name>
<gene>
    <name evidence="3" type="ORF">VSP9026_01496</name>
</gene>
<evidence type="ECO:0008006" key="5">
    <source>
        <dbReference type="Google" id="ProtNLM"/>
    </source>
</evidence>
<evidence type="ECO:0000259" key="1">
    <source>
        <dbReference type="Pfam" id="PF10074"/>
    </source>
</evidence>
<dbReference type="Pfam" id="PF20109">
    <property type="entry name" value="Trans_reg_dom"/>
    <property type="match status" value="1"/>
</dbReference>
<protein>
    <recommendedName>
        <fullName evidence="5">DUF2285 domain-containing protein</fullName>
    </recommendedName>
</protein>
<dbReference type="Pfam" id="PF10074">
    <property type="entry name" value="RovC_DNA-bd"/>
    <property type="match status" value="1"/>
</dbReference>
<feature type="domain" description="T6SS Transcription factor RovC-like DNA binding" evidence="1">
    <location>
        <begin position="174"/>
        <end position="241"/>
    </location>
</feature>
<reference evidence="3 4" key="1">
    <citation type="submission" date="2016-12" db="EMBL/GenBank/DDBJ databases">
        <authorList>
            <person name="Song W.-J."/>
            <person name="Kurnit D.M."/>
        </authorList>
    </citation>
    <scope>NUCLEOTIDE SEQUENCE [LARGE SCALE GENOMIC DNA]</scope>
    <source>
        <strain evidence="3 4">CECT 9026</strain>
    </source>
</reference>
<sequence>MTQHSSTTISNLSLAWEFLRRNPDYINEWKYLKKEQDNIKWIHSKNAKRWGLLSYCDPQIEDVREVIWNCIDIGRYLRFVSLGENHFKSKWDIYVDLSKFDGTKKIIHLENDNSIVSLSNNGEMIQLYSDNKNQLLSEQGMLLISANLPELYISEIIRIVNQVINTSGSIPFKEANRKYLEYLIILDMRNSKKSHKQIATEIYGSTEVDRHWFQDSWLRSKIRYKIQKAEQYMKEQYKKLLIPS</sequence>
<organism evidence="3 4">
    <name type="scientific">Vibrio spartinae</name>
    <dbReference type="NCBI Taxonomy" id="1918945"/>
    <lineage>
        <taxon>Bacteria</taxon>
        <taxon>Pseudomonadati</taxon>
        <taxon>Pseudomonadota</taxon>
        <taxon>Gammaproteobacteria</taxon>
        <taxon>Vibrionales</taxon>
        <taxon>Vibrionaceae</taxon>
        <taxon>Vibrio</taxon>
    </lineage>
</organism>
<feature type="domain" description="Transcriptional regulator-like" evidence="2">
    <location>
        <begin position="11"/>
        <end position="52"/>
    </location>
</feature>
<evidence type="ECO:0000313" key="4">
    <source>
        <dbReference type="Proteomes" id="UP000184774"/>
    </source>
</evidence>